<dbReference type="AlphaFoldDB" id="A0A9E2L5A4"/>
<dbReference type="EMBL" id="JAHLFV010000238">
    <property type="protein sequence ID" value="MBU3850976.1"/>
    <property type="molecule type" value="Genomic_DNA"/>
</dbReference>
<accession>A0A9E2L5A4</accession>
<evidence type="ECO:0000313" key="1">
    <source>
        <dbReference type="EMBL" id="MBU3850976.1"/>
    </source>
</evidence>
<reference evidence="1" key="1">
    <citation type="journal article" date="2021" name="PeerJ">
        <title>Extensive microbial diversity within the chicken gut microbiome revealed by metagenomics and culture.</title>
        <authorList>
            <person name="Gilroy R."/>
            <person name="Ravi A."/>
            <person name="Getino M."/>
            <person name="Pursley I."/>
            <person name="Horton D.L."/>
            <person name="Alikhan N.F."/>
            <person name="Baker D."/>
            <person name="Gharbi K."/>
            <person name="Hall N."/>
            <person name="Watson M."/>
            <person name="Adriaenssens E.M."/>
            <person name="Foster-Nyarko E."/>
            <person name="Jarju S."/>
            <person name="Secka A."/>
            <person name="Antonio M."/>
            <person name="Oren A."/>
            <person name="Chaudhuri R.R."/>
            <person name="La Ragione R."/>
            <person name="Hildebrand F."/>
            <person name="Pallen M.J."/>
        </authorList>
    </citation>
    <scope>NUCLEOTIDE SEQUENCE</scope>
    <source>
        <strain evidence="1">Gambia15-2214</strain>
    </source>
</reference>
<comment type="caution">
    <text evidence="1">The sequence shown here is derived from an EMBL/GenBank/DDBJ whole genome shotgun (WGS) entry which is preliminary data.</text>
</comment>
<evidence type="ECO:0000313" key="2">
    <source>
        <dbReference type="Proteomes" id="UP000823914"/>
    </source>
</evidence>
<dbReference type="Proteomes" id="UP000823914">
    <property type="component" value="Unassembled WGS sequence"/>
</dbReference>
<reference evidence="1" key="2">
    <citation type="submission" date="2021-04" db="EMBL/GenBank/DDBJ databases">
        <authorList>
            <person name="Gilroy R."/>
        </authorList>
    </citation>
    <scope>NUCLEOTIDE SEQUENCE</scope>
    <source>
        <strain evidence="1">Gambia15-2214</strain>
    </source>
</reference>
<protein>
    <submittedName>
        <fullName evidence="1">Uncharacterized protein</fullName>
    </submittedName>
</protein>
<sequence>MTLADYDFSAINYSLYEQNYEDAYNLVEADKKILYGDKGQVLYDLDRGILSHYGKEYLRSNEELSGAEQGIYDLYATSVTQTINSFLMNDTVVDYSGEVYEDIYTNLFMALNYIHLDDMEDAFVEIRRFDNKLKFASEKYVDLIAAANEENMANGGSPVEIPSIEFHNSALARYISMILYRSTGKLDSALVDKKYIDSAFLTQKKLYDFPKPKTIEEELQIPASKARLNVIAFSGRSPIKREEIIRLIFSEDLYYKVAFPVMEKQYSGITSIDVMVTPLDNNNVPIESDLQKISMEKIESIENIAIDTFAQKQTLLYTKAIARSLSKTVGSSLLGYAASETGSGILSVLQLVSLFAIEATERADVRTSRFFPGAAWVTGITLDPGEYRVTVQYKNRSGKIVSSETEDLIVEKNSLNIVESVCLK</sequence>
<proteinExistence type="predicted"/>
<gene>
    <name evidence="1" type="ORF">IAA16_10450</name>
</gene>
<name>A0A9E2L5A4_9SPIR</name>
<organism evidence="1 2">
    <name type="scientific">Candidatus Treponema excrementipullorum</name>
    <dbReference type="NCBI Taxonomy" id="2838768"/>
    <lineage>
        <taxon>Bacteria</taxon>
        <taxon>Pseudomonadati</taxon>
        <taxon>Spirochaetota</taxon>
        <taxon>Spirochaetia</taxon>
        <taxon>Spirochaetales</taxon>
        <taxon>Treponemataceae</taxon>
        <taxon>Treponema</taxon>
    </lineage>
</organism>